<sequence>MEGISPSIFSDGTSEYYPNESNESEIEDNDGLINYYRPYPKEDISYKNCMEKLGESLADERGLPSTRKYVLTKFPKGYKLFEKVKEHMPYRERKPAKLNVVVIKNGKPTDSRSDFYLFGHPYGSYFRSIVSFVPHLRWLESNKKHDYTECQCRICEKYVKNNEQPAKNKRPKITKNGGSARGESSSVIVIRKTKEARRDKEGESSKSKDKEDKSSKTKETKESEPSGTKRVRRNEQDERNKESEAPKMKKARHSEQDERNKESEAPKMKKARHNEQDERNKESEAPKMKKARHNEQGERDHESEPSGMNEARHNKRAMPFRMEEIRRNKRDEGSKRMMRAERAEREVREVKSNTERINGFK</sequence>
<evidence type="ECO:0000313" key="3">
    <source>
        <dbReference type="EMBL" id="RUO95714.1"/>
    </source>
</evidence>
<feature type="region of interest" description="Disordered" evidence="1">
    <location>
        <begin position="1"/>
        <end position="29"/>
    </location>
</feature>
<evidence type="ECO:0000259" key="2">
    <source>
        <dbReference type="Pfam" id="PF16761"/>
    </source>
</evidence>
<proteinExistence type="predicted"/>
<dbReference type="InterPro" id="IPR038986">
    <property type="entry name" value="Clr2"/>
</dbReference>
<feature type="compositionally biased region" description="Basic and acidic residues" evidence="1">
    <location>
        <begin position="192"/>
        <end position="224"/>
    </location>
</feature>
<organism evidence="3 4">
    <name type="scientific">Jimgerdemannia flammicorona</name>
    <dbReference type="NCBI Taxonomy" id="994334"/>
    <lineage>
        <taxon>Eukaryota</taxon>
        <taxon>Fungi</taxon>
        <taxon>Fungi incertae sedis</taxon>
        <taxon>Mucoromycota</taxon>
        <taxon>Mucoromycotina</taxon>
        <taxon>Endogonomycetes</taxon>
        <taxon>Endogonales</taxon>
        <taxon>Endogonaceae</taxon>
        <taxon>Jimgerdemannia</taxon>
    </lineage>
</organism>
<dbReference type="GO" id="GO:0030466">
    <property type="term" value="P:silent mating-type cassette heterochromatin formation"/>
    <property type="evidence" value="ECO:0007669"/>
    <property type="project" value="TreeGrafter"/>
</dbReference>
<feature type="region of interest" description="Disordered" evidence="1">
    <location>
        <begin position="163"/>
        <end position="361"/>
    </location>
</feature>
<protein>
    <recommendedName>
        <fullName evidence="2">Cryptic loci regulator 2 N-terminal domain-containing protein</fullName>
    </recommendedName>
</protein>
<evidence type="ECO:0000313" key="4">
    <source>
        <dbReference type="Proteomes" id="UP000268093"/>
    </source>
</evidence>
<feature type="domain" description="Cryptic loci regulator 2 N-terminal" evidence="2">
    <location>
        <begin position="69"/>
        <end position="155"/>
    </location>
</feature>
<dbReference type="GO" id="GO:0033553">
    <property type="term" value="C:rDNA heterochromatin"/>
    <property type="evidence" value="ECO:0007669"/>
    <property type="project" value="TreeGrafter"/>
</dbReference>
<accession>A0A432ZZ16</accession>
<dbReference type="PANTHER" id="PTHR38046">
    <property type="entry name" value="CRYPTIC LOCI REGULATOR 2"/>
    <property type="match status" value="1"/>
</dbReference>
<dbReference type="InterPro" id="IPR031915">
    <property type="entry name" value="Clr2_N"/>
</dbReference>
<comment type="caution">
    <text evidence="3">The sequence shown here is derived from an EMBL/GenBank/DDBJ whole genome shotgun (WGS) entry which is preliminary data.</text>
</comment>
<keyword evidence="4" id="KW-1185">Reference proteome</keyword>
<gene>
    <name evidence="3" type="ORF">BC936DRAFT_143385</name>
</gene>
<dbReference type="Pfam" id="PF16761">
    <property type="entry name" value="Clr2_transil"/>
    <property type="match status" value="1"/>
</dbReference>
<evidence type="ECO:0000256" key="1">
    <source>
        <dbReference type="SAM" id="MobiDB-lite"/>
    </source>
</evidence>
<dbReference type="OrthoDB" id="2421327at2759"/>
<dbReference type="AlphaFoldDB" id="A0A432ZZ16"/>
<feature type="compositionally biased region" description="Basic and acidic residues" evidence="1">
    <location>
        <begin position="233"/>
        <end position="304"/>
    </location>
</feature>
<dbReference type="PANTHER" id="PTHR38046:SF1">
    <property type="entry name" value="CRYPTIC LOCI REGULATOR 2"/>
    <property type="match status" value="1"/>
</dbReference>
<dbReference type="Proteomes" id="UP000268093">
    <property type="component" value="Unassembled WGS sequence"/>
</dbReference>
<dbReference type="GO" id="GO:0031934">
    <property type="term" value="C:mating-type region heterochromatin"/>
    <property type="evidence" value="ECO:0007669"/>
    <property type="project" value="TreeGrafter"/>
</dbReference>
<feature type="compositionally biased region" description="Basic and acidic residues" evidence="1">
    <location>
        <begin position="321"/>
        <end position="354"/>
    </location>
</feature>
<name>A0A432ZZ16_9FUNG</name>
<dbReference type="GO" id="GO:0070824">
    <property type="term" value="C:SHREC complex"/>
    <property type="evidence" value="ECO:0007669"/>
    <property type="project" value="InterPro"/>
</dbReference>
<reference evidence="3 4" key="1">
    <citation type="journal article" date="2018" name="New Phytol.">
        <title>Phylogenomics of Endogonaceae and evolution of mycorrhizas within Mucoromycota.</title>
        <authorList>
            <person name="Chang Y."/>
            <person name="Desiro A."/>
            <person name="Na H."/>
            <person name="Sandor L."/>
            <person name="Lipzen A."/>
            <person name="Clum A."/>
            <person name="Barry K."/>
            <person name="Grigoriev I.V."/>
            <person name="Martin F.M."/>
            <person name="Stajich J.E."/>
            <person name="Smith M.E."/>
            <person name="Bonito G."/>
            <person name="Spatafora J.W."/>
        </authorList>
    </citation>
    <scope>NUCLEOTIDE SEQUENCE [LARGE SCALE GENOMIC DNA]</scope>
    <source>
        <strain evidence="3 4">GMNB39</strain>
    </source>
</reference>
<dbReference type="EMBL" id="RBNI01026577">
    <property type="protein sequence ID" value="RUO95714.1"/>
    <property type="molecule type" value="Genomic_DNA"/>
</dbReference>